<keyword evidence="4" id="KW-1003">Cell membrane</keyword>
<sequence>MLPSADRVLSRNLLDVLIRAGLILFLAVFCFRIFHPFLDLMLWALILAVTLYPLQGMLQRALGQRPALAATLLALVGLALLLVPVVLIGFSIADSVADLAHRFQAGGLRIPAPSEAVAGWPLVGPYIYNAWQRLAEDFLGAAQQAAPHLQGVARTVLAKAAGVGMELLQFLGAFLVACVIMAYGPLGARTAEDIAVRISGPERGPELARLSTATIRAVAQGVVGVAFIQTLLLGLGFIVMGIPAAGLLSLGVLLLGIVQLPVAVISLPAIVYVFWSGDYGTVSAVVFTVWTVLAGLSDNVLKPLMLGRGVAVPMPVILLGALGGMLTGGIIGLFIGPVVLALGFQLFMTWVREGARPPEAEDVSP</sequence>
<protein>
    <submittedName>
        <fullName evidence="9">AI-2E family transporter</fullName>
    </submittedName>
</protein>
<evidence type="ECO:0000256" key="8">
    <source>
        <dbReference type="SAM" id="Phobius"/>
    </source>
</evidence>
<feature type="transmembrane region" description="Helical" evidence="8">
    <location>
        <begin position="316"/>
        <end position="342"/>
    </location>
</feature>
<dbReference type="EMBL" id="CP015878">
    <property type="protein sequence ID" value="ANI16406.1"/>
    <property type="molecule type" value="Genomic_DNA"/>
</dbReference>
<dbReference type="Proteomes" id="UP000077748">
    <property type="component" value="Chromosome"/>
</dbReference>
<comment type="subcellular location">
    <subcellularLocation>
        <location evidence="1">Cell membrane</location>
        <topology evidence="1">Multi-pass membrane protein</topology>
    </subcellularLocation>
</comment>
<evidence type="ECO:0000256" key="4">
    <source>
        <dbReference type="ARBA" id="ARBA00022475"/>
    </source>
</evidence>
<proteinExistence type="inferred from homology"/>
<evidence type="ECO:0000256" key="5">
    <source>
        <dbReference type="ARBA" id="ARBA00022692"/>
    </source>
</evidence>
<feature type="transmembrane region" description="Helical" evidence="8">
    <location>
        <begin position="270"/>
        <end position="296"/>
    </location>
</feature>
<dbReference type="GO" id="GO:0005886">
    <property type="term" value="C:plasma membrane"/>
    <property type="evidence" value="ECO:0007669"/>
    <property type="project" value="UniProtKB-SubCell"/>
</dbReference>
<keyword evidence="6 8" id="KW-1133">Transmembrane helix</keyword>
<feature type="transmembrane region" description="Helical" evidence="8">
    <location>
        <begin position="70"/>
        <end position="93"/>
    </location>
</feature>
<evidence type="ECO:0000256" key="7">
    <source>
        <dbReference type="ARBA" id="ARBA00023136"/>
    </source>
</evidence>
<gene>
    <name evidence="9" type="ORF">A9C11_21615</name>
</gene>
<dbReference type="AlphaFoldDB" id="A0A1A9KEZ9"/>
<evidence type="ECO:0000256" key="3">
    <source>
        <dbReference type="ARBA" id="ARBA00022448"/>
    </source>
</evidence>
<reference evidence="9 10" key="1">
    <citation type="submission" date="2016-05" db="EMBL/GenBank/DDBJ databases">
        <title>Genome Sequence of Pseudomonas citronellolis Strain SJTE-3, an Estrogens and Persistent Organic Pollutants degradation strain.</title>
        <authorList>
            <person name="Liang R."/>
        </authorList>
    </citation>
    <scope>NUCLEOTIDE SEQUENCE [LARGE SCALE GENOMIC DNA]</scope>
    <source>
        <strain evidence="9 10">SJTE-3</strain>
    </source>
</reference>
<feature type="transmembrane region" description="Helical" evidence="8">
    <location>
        <begin position="12"/>
        <end position="34"/>
    </location>
</feature>
<dbReference type="PANTHER" id="PTHR21716:SF67">
    <property type="entry name" value="TRANSPORT PROTEIN YDIK-RELATED"/>
    <property type="match status" value="1"/>
</dbReference>
<dbReference type="InterPro" id="IPR002549">
    <property type="entry name" value="AI-2E-like"/>
</dbReference>
<comment type="similarity">
    <text evidence="2">Belongs to the autoinducer-2 exporter (AI-2E) (TC 2.A.86) family.</text>
</comment>
<evidence type="ECO:0000313" key="9">
    <source>
        <dbReference type="EMBL" id="ANI16406.1"/>
    </source>
</evidence>
<evidence type="ECO:0000256" key="2">
    <source>
        <dbReference type="ARBA" id="ARBA00009773"/>
    </source>
</evidence>
<name>A0A1A9KEZ9_9PSED</name>
<keyword evidence="7 8" id="KW-0472">Membrane</keyword>
<dbReference type="Pfam" id="PF01594">
    <property type="entry name" value="AI-2E_transport"/>
    <property type="match status" value="1"/>
</dbReference>
<organism evidence="9 10">
    <name type="scientific">Pseudomonas citronellolis</name>
    <dbReference type="NCBI Taxonomy" id="53408"/>
    <lineage>
        <taxon>Bacteria</taxon>
        <taxon>Pseudomonadati</taxon>
        <taxon>Pseudomonadota</taxon>
        <taxon>Gammaproteobacteria</taxon>
        <taxon>Pseudomonadales</taxon>
        <taxon>Pseudomonadaceae</taxon>
        <taxon>Pseudomonas</taxon>
    </lineage>
</organism>
<evidence type="ECO:0000313" key="10">
    <source>
        <dbReference type="Proteomes" id="UP000077748"/>
    </source>
</evidence>
<feature type="transmembrane region" description="Helical" evidence="8">
    <location>
        <begin position="167"/>
        <end position="186"/>
    </location>
</feature>
<keyword evidence="5 8" id="KW-0812">Transmembrane</keyword>
<keyword evidence="3" id="KW-0813">Transport</keyword>
<dbReference type="PANTHER" id="PTHR21716">
    <property type="entry name" value="TRANSMEMBRANE PROTEIN"/>
    <property type="match status" value="1"/>
</dbReference>
<dbReference type="RefSeq" id="WP_043270772.1">
    <property type="nucleotide sequence ID" value="NZ_CP015878.1"/>
</dbReference>
<evidence type="ECO:0000256" key="6">
    <source>
        <dbReference type="ARBA" id="ARBA00022989"/>
    </source>
</evidence>
<feature type="transmembrane region" description="Helical" evidence="8">
    <location>
        <begin position="40"/>
        <end position="58"/>
    </location>
</feature>
<accession>A0A1A9KEZ9</accession>
<evidence type="ECO:0000256" key="1">
    <source>
        <dbReference type="ARBA" id="ARBA00004651"/>
    </source>
</evidence>